<organism evidence="1">
    <name type="scientific">Arundo donax</name>
    <name type="common">Giant reed</name>
    <name type="synonym">Donax arundinaceus</name>
    <dbReference type="NCBI Taxonomy" id="35708"/>
    <lineage>
        <taxon>Eukaryota</taxon>
        <taxon>Viridiplantae</taxon>
        <taxon>Streptophyta</taxon>
        <taxon>Embryophyta</taxon>
        <taxon>Tracheophyta</taxon>
        <taxon>Spermatophyta</taxon>
        <taxon>Magnoliopsida</taxon>
        <taxon>Liliopsida</taxon>
        <taxon>Poales</taxon>
        <taxon>Poaceae</taxon>
        <taxon>PACMAD clade</taxon>
        <taxon>Arundinoideae</taxon>
        <taxon>Arundineae</taxon>
        <taxon>Arundo</taxon>
    </lineage>
</organism>
<accession>A0A0A9FT12</accession>
<reference evidence="1" key="2">
    <citation type="journal article" date="2015" name="Data Brief">
        <title>Shoot transcriptome of the giant reed, Arundo donax.</title>
        <authorList>
            <person name="Barrero R.A."/>
            <person name="Guerrero F.D."/>
            <person name="Moolhuijzen P."/>
            <person name="Goolsby J.A."/>
            <person name="Tidwell J."/>
            <person name="Bellgard S.E."/>
            <person name="Bellgard M.I."/>
        </authorList>
    </citation>
    <scope>NUCLEOTIDE SEQUENCE</scope>
    <source>
        <tissue evidence="1">Shoot tissue taken approximately 20 cm above the soil surface</tissue>
    </source>
</reference>
<reference evidence="1" key="1">
    <citation type="submission" date="2014-09" db="EMBL/GenBank/DDBJ databases">
        <authorList>
            <person name="Magalhaes I.L.F."/>
            <person name="Oliveira U."/>
            <person name="Santos F.R."/>
            <person name="Vidigal T.H.D.A."/>
            <person name="Brescovit A.D."/>
            <person name="Santos A.J."/>
        </authorList>
    </citation>
    <scope>NUCLEOTIDE SEQUENCE</scope>
    <source>
        <tissue evidence="1">Shoot tissue taken approximately 20 cm above the soil surface</tissue>
    </source>
</reference>
<protein>
    <submittedName>
        <fullName evidence="1">Uncharacterized protein</fullName>
    </submittedName>
</protein>
<name>A0A0A9FT12_ARUDO</name>
<sequence>MLRSWRSNMCLVEVILHRAVIFLSCVGTWSLVRLATDGWIHSLSRGSVLL</sequence>
<dbReference type="EMBL" id="GBRH01183522">
    <property type="protein sequence ID" value="JAE14374.1"/>
    <property type="molecule type" value="Transcribed_RNA"/>
</dbReference>
<evidence type="ECO:0000313" key="1">
    <source>
        <dbReference type="EMBL" id="JAE14374.1"/>
    </source>
</evidence>
<dbReference type="AlphaFoldDB" id="A0A0A9FT12"/>
<proteinExistence type="predicted"/>